<evidence type="ECO:0000259" key="2">
    <source>
        <dbReference type="SMART" id="SM00256"/>
    </source>
</evidence>
<dbReference type="Proteomes" id="UP000826271">
    <property type="component" value="Unassembled WGS sequence"/>
</dbReference>
<proteinExistence type="predicted"/>
<dbReference type="NCBIfam" id="TIGR01640">
    <property type="entry name" value="F_box_assoc_1"/>
    <property type="match status" value="1"/>
</dbReference>
<organism evidence="3 4">
    <name type="scientific">Buddleja alternifolia</name>
    <dbReference type="NCBI Taxonomy" id="168488"/>
    <lineage>
        <taxon>Eukaryota</taxon>
        <taxon>Viridiplantae</taxon>
        <taxon>Streptophyta</taxon>
        <taxon>Embryophyta</taxon>
        <taxon>Tracheophyta</taxon>
        <taxon>Spermatophyta</taxon>
        <taxon>Magnoliopsida</taxon>
        <taxon>eudicotyledons</taxon>
        <taxon>Gunneridae</taxon>
        <taxon>Pentapetalae</taxon>
        <taxon>asterids</taxon>
        <taxon>lamiids</taxon>
        <taxon>Lamiales</taxon>
        <taxon>Scrophulariaceae</taxon>
        <taxon>Buddlejeae</taxon>
        <taxon>Buddleja</taxon>
    </lineage>
</organism>
<dbReference type="InterPro" id="IPR001810">
    <property type="entry name" value="F-box_dom"/>
</dbReference>
<evidence type="ECO:0000313" key="4">
    <source>
        <dbReference type="Proteomes" id="UP000826271"/>
    </source>
</evidence>
<evidence type="ECO:0000256" key="1">
    <source>
        <dbReference type="SAM" id="MobiDB-lite"/>
    </source>
</evidence>
<dbReference type="Pfam" id="PF08268">
    <property type="entry name" value="FBA_3"/>
    <property type="match status" value="1"/>
</dbReference>
<dbReference type="InterPro" id="IPR013187">
    <property type="entry name" value="F-box-assoc_dom_typ3"/>
</dbReference>
<name>A0AAV6XVS4_9LAMI</name>
<evidence type="ECO:0000313" key="3">
    <source>
        <dbReference type="EMBL" id="KAG8386774.1"/>
    </source>
</evidence>
<dbReference type="Pfam" id="PF12937">
    <property type="entry name" value="F-box-like"/>
    <property type="match status" value="1"/>
</dbReference>
<dbReference type="EMBL" id="WHWC01000003">
    <property type="protein sequence ID" value="KAG8386774.1"/>
    <property type="molecule type" value="Genomic_DNA"/>
</dbReference>
<dbReference type="PANTHER" id="PTHR31672">
    <property type="entry name" value="BNACNNG10540D PROTEIN"/>
    <property type="match status" value="1"/>
</dbReference>
<dbReference type="InterPro" id="IPR050796">
    <property type="entry name" value="SCF_F-box_component"/>
</dbReference>
<dbReference type="Gene3D" id="1.20.1280.50">
    <property type="match status" value="1"/>
</dbReference>
<dbReference type="InterPro" id="IPR017451">
    <property type="entry name" value="F-box-assoc_interact_dom"/>
</dbReference>
<dbReference type="CDD" id="cd22157">
    <property type="entry name" value="F-box_AtFBW1-like"/>
    <property type="match status" value="1"/>
</dbReference>
<dbReference type="SUPFAM" id="SSF81383">
    <property type="entry name" value="F-box domain"/>
    <property type="match status" value="1"/>
</dbReference>
<comment type="caution">
    <text evidence="3">The sequence shown here is derived from an EMBL/GenBank/DDBJ whole genome shotgun (WGS) entry which is preliminary data.</text>
</comment>
<reference evidence="3" key="1">
    <citation type="submission" date="2019-10" db="EMBL/GenBank/DDBJ databases">
        <authorList>
            <person name="Zhang R."/>
            <person name="Pan Y."/>
            <person name="Wang J."/>
            <person name="Ma R."/>
            <person name="Yu S."/>
        </authorList>
    </citation>
    <scope>NUCLEOTIDE SEQUENCE</scope>
    <source>
        <strain evidence="3">LA-IB0</strain>
        <tissue evidence="3">Leaf</tissue>
    </source>
</reference>
<sequence length="411" mass="46923">MADYYYLNEGIIINILHRLPVRALLRCTCVCKSWYSLITTPLFISSHFNFQNNAHAPPLLLLRRCLPKSERFALYLDHHQSFTRQTTLDFPFTSLNSYFTIVGSCNGLLCLSDDRLYFVHTIILWNPCVKKSLLLPKPNLIYNSCATFIQCLGFGFDSVANDYKVVRITYVDYGSPQVELYKLSTGVWQDISYLSLHYIIYNKSRQAYAYGATHWVANNYMNSYDLIVLFDMCHEVFREMMLPDILANVDPNTSKDLLVYKESLALIAWNVSAVEPRCCVWVMEEYGVMGSWTKLFDFDHHNFGSGRIMRPLWVRRNGEVVMVREDGRLISYDPNGGEVEDLGVRGSRSEDYRRSVHVESYTTSLVLLERGSCFSDSVTCKELPSLESNDCGSGGSYGSDCEHNSGSSSAK</sequence>
<dbReference type="PANTHER" id="PTHR31672:SF13">
    <property type="entry name" value="F-BOX PROTEIN CPR30-LIKE"/>
    <property type="match status" value="1"/>
</dbReference>
<feature type="region of interest" description="Disordered" evidence="1">
    <location>
        <begin position="387"/>
        <end position="411"/>
    </location>
</feature>
<feature type="domain" description="F-box" evidence="2">
    <location>
        <begin position="7"/>
        <end position="46"/>
    </location>
</feature>
<protein>
    <recommendedName>
        <fullName evidence="2">F-box domain-containing protein</fullName>
    </recommendedName>
</protein>
<keyword evidence="4" id="KW-1185">Reference proteome</keyword>
<accession>A0AAV6XVS4</accession>
<dbReference type="AlphaFoldDB" id="A0AAV6XVS4"/>
<gene>
    <name evidence="3" type="ORF">BUALT_Bualt03G0183900</name>
</gene>
<dbReference type="InterPro" id="IPR036047">
    <property type="entry name" value="F-box-like_dom_sf"/>
</dbReference>
<dbReference type="SMART" id="SM00256">
    <property type="entry name" value="FBOX"/>
    <property type="match status" value="1"/>
</dbReference>